<accession>A0A8T1VYI5</accession>
<evidence type="ECO:0000256" key="1">
    <source>
        <dbReference type="SAM" id="MobiDB-lite"/>
    </source>
</evidence>
<dbReference type="AlphaFoldDB" id="A0A8T1VYI5"/>
<gene>
    <name evidence="2" type="ORF">PHYPSEUDO_002096</name>
</gene>
<protein>
    <recommendedName>
        <fullName evidence="4">BZIP domain-containing protein</fullName>
    </recommendedName>
</protein>
<sequence>MTSLDKMDDLVLDELMDFIQASDALALPTALTFDDLGQTGQLAGAGSLLGSSVPDLLPLEIIPTLPNIAPATGTSDSEGPKEAPVVATEHQRQRSKDAIRRSEYRKRQKEEKNALRREIDDLSAKLDKLQDAPGVGGVSPSTDAVLSSCLWKAIASRQGDHRQAAEEEQLRLRAAISSRATLIDDLCGFLKKRVHDGALADGGFGDAPRLQKRMRLEPTDSALFETFIQELHTVYLQVDEAVAACELSSATDTPSISKHTDGGTEYYQHADRQTMPFKYKQTCHSMWQLAQLQHRQEDRELYEGVADPENTMAMKFRITSRRMGETVSLLQRVVVRRFQECNRVVVVWKVFTEGEGLFRGMHSDETGWCVVRPSINCAVAGTILDTCFRHVPMHFSNSSTRAPVVNEFTDLVVTTGEEESQTVLKALEKVLLDDALANVTS</sequence>
<proteinExistence type="predicted"/>
<evidence type="ECO:0000313" key="2">
    <source>
        <dbReference type="EMBL" id="KAG7384950.1"/>
    </source>
</evidence>
<reference evidence="2" key="1">
    <citation type="submission" date="2021-02" db="EMBL/GenBank/DDBJ databases">
        <authorList>
            <person name="Palmer J.M."/>
        </authorList>
    </citation>
    <scope>NUCLEOTIDE SEQUENCE</scope>
    <source>
        <strain evidence="2">SCRP734</strain>
    </source>
</reference>
<dbReference type="OrthoDB" id="156249at2759"/>
<feature type="compositionally biased region" description="Basic and acidic residues" evidence="1">
    <location>
        <begin position="89"/>
        <end position="102"/>
    </location>
</feature>
<evidence type="ECO:0008006" key="4">
    <source>
        <dbReference type="Google" id="ProtNLM"/>
    </source>
</evidence>
<keyword evidence="3" id="KW-1185">Reference proteome</keyword>
<dbReference type="Proteomes" id="UP000694044">
    <property type="component" value="Unassembled WGS sequence"/>
</dbReference>
<comment type="caution">
    <text evidence="2">The sequence shown here is derived from an EMBL/GenBank/DDBJ whole genome shotgun (WGS) entry which is preliminary data.</text>
</comment>
<evidence type="ECO:0000313" key="3">
    <source>
        <dbReference type="Proteomes" id="UP000694044"/>
    </source>
</evidence>
<name>A0A8T1VYI5_9STRA</name>
<organism evidence="2 3">
    <name type="scientific">Phytophthora pseudosyringae</name>
    <dbReference type="NCBI Taxonomy" id="221518"/>
    <lineage>
        <taxon>Eukaryota</taxon>
        <taxon>Sar</taxon>
        <taxon>Stramenopiles</taxon>
        <taxon>Oomycota</taxon>
        <taxon>Peronosporomycetes</taxon>
        <taxon>Peronosporales</taxon>
        <taxon>Peronosporaceae</taxon>
        <taxon>Phytophthora</taxon>
    </lineage>
</organism>
<dbReference type="EMBL" id="JAGDFM010000134">
    <property type="protein sequence ID" value="KAG7384950.1"/>
    <property type="molecule type" value="Genomic_DNA"/>
</dbReference>
<feature type="region of interest" description="Disordered" evidence="1">
    <location>
        <begin position="68"/>
        <end position="116"/>
    </location>
</feature>
<dbReference type="CDD" id="cd14686">
    <property type="entry name" value="bZIP"/>
    <property type="match status" value="1"/>
</dbReference>